<feature type="transmembrane region" description="Helical" evidence="1">
    <location>
        <begin position="123"/>
        <end position="140"/>
    </location>
</feature>
<feature type="transmembrane region" description="Helical" evidence="1">
    <location>
        <begin position="94"/>
        <end position="117"/>
    </location>
</feature>
<sequence>MNLYYISVLLVIASNVFYHIFQKSVPEAANPLISLIATYGIALILTLISFCIYPSDVGFIQSFKRLNWASYALGITIVGLELGFLLAYRAGWNISLVALFTNICVTVLLIPIGLLLYKEHISLINFVGILLSIAGVICIYQK</sequence>
<keyword evidence="1" id="KW-0472">Membrane</keyword>
<evidence type="ECO:0000256" key="1">
    <source>
        <dbReference type="SAM" id="Phobius"/>
    </source>
</evidence>
<keyword evidence="3" id="KW-1185">Reference proteome</keyword>
<dbReference type="Proteomes" id="UP001281656">
    <property type="component" value="Unassembled WGS sequence"/>
</dbReference>
<accession>A0ABU4JUZ4</accession>
<comment type="caution">
    <text evidence="2">The sequence shown here is derived from an EMBL/GenBank/DDBJ whole genome shotgun (WGS) entry which is preliminary data.</text>
</comment>
<evidence type="ECO:0008006" key="4">
    <source>
        <dbReference type="Google" id="ProtNLM"/>
    </source>
</evidence>
<feature type="transmembrane region" description="Helical" evidence="1">
    <location>
        <begin position="33"/>
        <end position="55"/>
    </location>
</feature>
<dbReference type="RefSeq" id="WP_261670265.1">
    <property type="nucleotide sequence ID" value="NZ_JARUJP010000014.1"/>
</dbReference>
<feature type="transmembrane region" description="Helical" evidence="1">
    <location>
        <begin position="6"/>
        <end position="21"/>
    </location>
</feature>
<proteinExistence type="predicted"/>
<evidence type="ECO:0000313" key="2">
    <source>
        <dbReference type="EMBL" id="MDW8801971.1"/>
    </source>
</evidence>
<organism evidence="2 3">
    <name type="scientific">Clostridium tanneri</name>
    <dbReference type="NCBI Taxonomy" id="3037988"/>
    <lineage>
        <taxon>Bacteria</taxon>
        <taxon>Bacillati</taxon>
        <taxon>Bacillota</taxon>
        <taxon>Clostridia</taxon>
        <taxon>Eubacteriales</taxon>
        <taxon>Clostridiaceae</taxon>
        <taxon>Clostridium</taxon>
    </lineage>
</organism>
<reference evidence="2 3" key="1">
    <citation type="submission" date="2023-04" db="EMBL/GenBank/DDBJ databases">
        <title>Clostridium tannerae sp. nov., isolated from the fecal material of an alpaca.</title>
        <authorList>
            <person name="Miller S."/>
            <person name="Hendry M."/>
            <person name="King J."/>
            <person name="Sankaranarayanan K."/>
            <person name="Lawson P.A."/>
        </authorList>
    </citation>
    <scope>NUCLEOTIDE SEQUENCE [LARGE SCALE GENOMIC DNA]</scope>
    <source>
        <strain evidence="2 3">A1-XYC3</strain>
    </source>
</reference>
<dbReference type="EMBL" id="JARUJP010000014">
    <property type="protein sequence ID" value="MDW8801971.1"/>
    <property type="molecule type" value="Genomic_DNA"/>
</dbReference>
<keyword evidence="1" id="KW-0812">Transmembrane</keyword>
<keyword evidence="1" id="KW-1133">Transmembrane helix</keyword>
<evidence type="ECO:0000313" key="3">
    <source>
        <dbReference type="Proteomes" id="UP001281656"/>
    </source>
</evidence>
<feature type="transmembrane region" description="Helical" evidence="1">
    <location>
        <begin position="67"/>
        <end position="87"/>
    </location>
</feature>
<name>A0ABU4JUZ4_9CLOT</name>
<protein>
    <recommendedName>
        <fullName evidence="4">EamA domain-containing protein</fullName>
    </recommendedName>
</protein>
<gene>
    <name evidence="2" type="ORF">P8V03_12510</name>
</gene>